<reference evidence="1 2" key="1">
    <citation type="submission" date="2024-01" db="EMBL/GenBank/DDBJ databases">
        <title>Genome assemblies of Stephania.</title>
        <authorList>
            <person name="Yang L."/>
        </authorList>
    </citation>
    <scope>NUCLEOTIDE SEQUENCE [LARGE SCALE GENOMIC DNA]</scope>
    <source>
        <strain evidence="1">YNDBR</strain>
        <tissue evidence="1">Leaf</tissue>
    </source>
</reference>
<accession>A0AAP0ESG6</accession>
<evidence type="ECO:0000313" key="1">
    <source>
        <dbReference type="EMBL" id="KAK9098501.1"/>
    </source>
</evidence>
<keyword evidence="2" id="KW-1185">Reference proteome</keyword>
<sequence length="169" mass="20253">MDVLPEKTIIDKVIKRCRRVNGYKDVKNEREMVEIAKRETVQRKKIKDDTRRILEVMSKTKNDPNMEQPMRDYDGLYMEESELAFVDEILRNQMTTLHNHELVFQNQKALVRIIHRMERMMCKKNRHHGVAEVPVPSTRMRLPLSSNLDVLTFPNQEYHLYDPIMNYHS</sequence>
<dbReference type="EMBL" id="JBBNAF010000011">
    <property type="protein sequence ID" value="KAK9098501.1"/>
    <property type="molecule type" value="Genomic_DNA"/>
</dbReference>
<evidence type="ECO:0000313" key="2">
    <source>
        <dbReference type="Proteomes" id="UP001420932"/>
    </source>
</evidence>
<protein>
    <submittedName>
        <fullName evidence="1">Uncharacterized protein</fullName>
    </submittedName>
</protein>
<dbReference type="AlphaFoldDB" id="A0AAP0ESG6"/>
<comment type="caution">
    <text evidence="1">The sequence shown here is derived from an EMBL/GenBank/DDBJ whole genome shotgun (WGS) entry which is preliminary data.</text>
</comment>
<gene>
    <name evidence="1" type="ORF">Syun_025546</name>
</gene>
<dbReference type="Proteomes" id="UP001420932">
    <property type="component" value="Unassembled WGS sequence"/>
</dbReference>
<name>A0AAP0ESG6_9MAGN</name>
<proteinExistence type="predicted"/>
<organism evidence="1 2">
    <name type="scientific">Stephania yunnanensis</name>
    <dbReference type="NCBI Taxonomy" id="152371"/>
    <lineage>
        <taxon>Eukaryota</taxon>
        <taxon>Viridiplantae</taxon>
        <taxon>Streptophyta</taxon>
        <taxon>Embryophyta</taxon>
        <taxon>Tracheophyta</taxon>
        <taxon>Spermatophyta</taxon>
        <taxon>Magnoliopsida</taxon>
        <taxon>Ranunculales</taxon>
        <taxon>Menispermaceae</taxon>
        <taxon>Menispermoideae</taxon>
        <taxon>Cissampelideae</taxon>
        <taxon>Stephania</taxon>
    </lineage>
</organism>